<reference evidence="11" key="1">
    <citation type="submission" date="2013-04" db="EMBL/GenBank/DDBJ databases">
        <title>The Genome Sequence of Fonticula alba ATCC 38817.</title>
        <authorList>
            <consortium name="The Broad Institute Genomics Platform"/>
            <person name="Russ C."/>
            <person name="Cuomo C."/>
            <person name="Burger G."/>
            <person name="Gray M.W."/>
            <person name="Holland P.W.H."/>
            <person name="King N."/>
            <person name="Lang F.B.F."/>
            <person name="Roger A.J."/>
            <person name="Ruiz-Trillo I."/>
            <person name="Brown M."/>
            <person name="Walker B."/>
            <person name="Young S."/>
            <person name="Zeng Q."/>
            <person name="Gargeya S."/>
            <person name="Fitzgerald M."/>
            <person name="Haas B."/>
            <person name="Abouelleil A."/>
            <person name="Allen A.W."/>
            <person name="Alvarado L."/>
            <person name="Arachchi H.M."/>
            <person name="Berlin A.M."/>
            <person name="Chapman S.B."/>
            <person name="Gainer-Dewar J."/>
            <person name="Goldberg J."/>
            <person name="Griggs A."/>
            <person name="Gujja S."/>
            <person name="Hansen M."/>
            <person name="Howarth C."/>
            <person name="Imamovic A."/>
            <person name="Ireland A."/>
            <person name="Larimer J."/>
            <person name="McCowan C."/>
            <person name="Murphy C."/>
            <person name="Pearson M."/>
            <person name="Poon T.W."/>
            <person name="Priest M."/>
            <person name="Roberts A."/>
            <person name="Saif S."/>
            <person name="Shea T."/>
            <person name="Sisk P."/>
            <person name="Sykes S."/>
            <person name="Wortman J."/>
            <person name="Nusbaum C."/>
            <person name="Birren B."/>
        </authorList>
    </citation>
    <scope>NUCLEOTIDE SEQUENCE [LARGE SCALE GENOMIC DNA]</scope>
    <source>
        <strain evidence="11">ATCC 38817</strain>
    </source>
</reference>
<evidence type="ECO:0000256" key="1">
    <source>
        <dbReference type="ARBA" id="ARBA00001275"/>
    </source>
</evidence>
<dbReference type="Gene3D" id="3.40.50.2000">
    <property type="entry name" value="Glycogen Phosphorylase B"/>
    <property type="match status" value="2"/>
</dbReference>
<evidence type="ECO:0000256" key="2">
    <source>
        <dbReference type="ARBA" id="ARBA00001933"/>
    </source>
</evidence>
<dbReference type="OrthoDB" id="9215500at2759"/>
<dbReference type="FunFam" id="3.40.50.2000:FF:000002">
    <property type="entry name" value="Alpha-1,4 glucan phosphorylase"/>
    <property type="match status" value="1"/>
</dbReference>
<keyword evidence="6 10" id="KW-0808">Transferase</keyword>
<dbReference type="InterPro" id="IPR011833">
    <property type="entry name" value="Glycg_phsphrylas"/>
</dbReference>
<evidence type="ECO:0000256" key="6">
    <source>
        <dbReference type="ARBA" id="ARBA00022679"/>
    </source>
</evidence>
<dbReference type="GO" id="GO:0005737">
    <property type="term" value="C:cytoplasm"/>
    <property type="evidence" value="ECO:0007669"/>
    <property type="project" value="TreeGrafter"/>
</dbReference>
<comment type="catalytic activity">
    <reaction evidence="1 10">
        <text>[(1-&gt;4)-alpha-D-glucosyl](n) + phosphate = [(1-&gt;4)-alpha-D-glucosyl](n-1) + alpha-D-glucose 1-phosphate</text>
        <dbReference type="Rhea" id="RHEA:41732"/>
        <dbReference type="Rhea" id="RHEA-COMP:9584"/>
        <dbReference type="Rhea" id="RHEA-COMP:9586"/>
        <dbReference type="ChEBI" id="CHEBI:15444"/>
        <dbReference type="ChEBI" id="CHEBI:43474"/>
        <dbReference type="ChEBI" id="CHEBI:58601"/>
        <dbReference type="EC" id="2.4.1.1"/>
    </reaction>
</comment>
<evidence type="ECO:0000256" key="5">
    <source>
        <dbReference type="ARBA" id="ARBA00022676"/>
    </source>
</evidence>
<comment type="similarity">
    <text evidence="3 10">Belongs to the glycogen phosphorylase family.</text>
</comment>
<dbReference type="RefSeq" id="XP_009497018.1">
    <property type="nucleotide sequence ID" value="XM_009498743.1"/>
</dbReference>
<organism evidence="11">
    <name type="scientific">Fonticula alba</name>
    <name type="common">Slime mold</name>
    <dbReference type="NCBI Taxonomy" id="691883"/>
    <lineage>
        <taxon>Eukaryota</taxon>
        <taxon>Rotosphaerida</taxon>
        <taxon>Fonticulaceae</taxon>
        <taxon>Fonticula</taxon>
    </lineage>
</organism>
<dbReference type="PANTHER" id="PTHR11468">
    <property type="entry name" value="GLYCOGEN PHOSPHORYLASE"/>
    <property type="match status" value="1"/>
</dbReference>
<dbReference type="STRING" id="691883.A0A058Z389"/>
<evidence type="ECO:0000256" key="9">
    <source>
        <dbReference type="PIRSR" id="PIRSR000460-1"/>
    </source>
</evidence>
<evidence type="ECO:0000313" key="12">
    <source>
        <dbReference type="Proteomes" id="UP000030693"/>
    </source>
</evidence>
<proteinExistence type="inferred from homology"/>
<dbReference type="GO" id="GO:0030170">
    <property type="term" value="F:pyridoxal phosphate binding"/>
    <property type="evidence" value="ECO:0007669"/>
    <property type="project" value="InterPro"/>
</dbReference>
<dbReference type="CDD" id="cd04300">
    <property type="entry name" value="GT35_Glycogen_Phosphorylase"/>
    <property type="match status" value="1"/>
</dbReference>
<evidence type="ECO:0000256" key="8">
    <source>
        <dbReference type="ARBA" id="ARBA00023277"/>
    </source>
</evidence>
<keyword evidence="7 9" id="KW-0663">Pyridoxal phosphate</keyword>
<dbReference type="InterPro" id="IPR035090">
    <property type="entry name" value="Pyridoxal_P_attach_site"/>
</dbReference>
<dbReference type="EMBL" id="KB932208">
    <property type="protein sequence ID" value="KCV68586.1"/>
    <property type="molecule type" value="Genomic_DNA"/>
</dbReference>
<accession>A0A058Z389</accession>
<dbReference type="eggNOG" id="KOG2099">
    <property type="taxonomic scope" value="Eukaryota"/>
</dbReference>
<keyword evidence="5 10" id="KW-0328">Glycosyltransferase</keyword>
<dbReference type="AlphaFoldDB" id="A0A058Z389"/>
<dbReference type="FunFam" id="3.40.50.2000:FF:000003">
    <property type="entry name" value="Alpha-1,4 glucan phosphorylase"/>
    <property type="match status" value="1"/>
</dbReference>
<dbReference type="InterPro" id="IPR000811">
    <property type="entry name" value="Glyco_trans_35"/>
</dbReference>
<feature type="modified residue" description="N6-(pyridoxal phosphate)lysine" evidence="9">
    <location>
        <position position="774"/>
    </location>
</feature>
<dbReference type="PANTHER" id="PTHR11468:SF3">
    <property type="entry name" value="GLYCOGEN PHOSPHORYLASE, LIVER FORM"/>
    <property type="match status" value="1"/>
</dbReference>
<comment type="cofactor">
    <cofactor evidence="2 10">
        <name>pyridoxal 5'-phosphate</name>
        <dbReference type="ChEBI" id="CHEBI:597326"/>
    </cofactor>
</comment>
<evidence type="ECO:0000256" key="7">
    <source>
        <dbReference type="ARBA" id="ARBA00022898"/>
    </source>
</evidence>
<evidence type="ECO:0000256" key="3">
    <source>
        <dbReference type="ARBA" id="ARBA00006047"/>
    </source>
</evidence>
<evidence type="ECO:0000313" key="11">
    <source>
        <dbReference type="EMBL" id="KCV68586.1"/>
    </source>
</evidence>
<keyword evidence="4" id="KW-0021">Allosteric enzyme</keyword>
<comment type="function">
    <text evidence="10">Allosteric enzyme that catalyzes the rate-limiting step in glycogen catabolism, the phosphorolytic cleavage of glycogen to produce glucose-1-phosphate, and plays a central role in maintaining cellular and organismal glucose homeostasis.</text>
</comment>
<dbReference type="GO" id="GO:0008184">
    <property type="term" value="F:glycogen phosphorylase activity"/>
    <property type="evidence" value="ECO:0007669"/>
    <property type="project" value="InterPro"/>
</dbReference>
<evidence type="ECO:0000256" key="10">
    <source>
        <dbReference type="RuleBase" id="RU000587"/>
    </source>
</evidence>
<keyword evidence="12" id="KW-1185">Reference proteome</keyword>
<dbReference type="OMA" id="WLKQANP"/>
<dbReference type="GO" id="GO:0005980">
    <property type="term" value="P:glycogen catabolic process"/>
    <property type="evidence" value="ECO:0007669"/>
    <property type="project" value="TreeGrafter"/>
</dbReference>
<dbReference type="PROSITE" id="PS00102">
    <property type="entry name" value="PHOSPHORYLASE"/>
    <property type="match status" value="1"/>
</dbReference>
<dbReference type="GeneID" id="20529603"/>
<dbReference type="PIRSF" id="PIRSF000460">
    <property type="entry name" value="Pprylas_GlgP"/>
    <property type="match status" value="1"/>
</dbReference>
<dbReference type="SUPFAM" id="SSF53756">
    <property type="entry name" value="UDP-Glycosyltransferase/glycogen phosphorylase"/>
    <property type="match status" value="1"/>
</dbReference>
<dbReference type="EC" id="2.4.1.1" evidence="10"/>
<protein>
    <recommendedName>
        <fullName evidence="10">Alpha-1,4 glucan phosphorylase</fullName>
        <ecNumber evidence="10">2.4.1.1</ecNumber>
    </recommendedName>
</protein>
<dbReference type="Pfam" id="PF00343">
    <property type="entry name" value="Phosphorylase"/>
    <property type="match status" value="1"/>
</dbReference>
<dbReference type="NCBIfam" id="TIGR02093">
    <property type="entry name" value="P_ylase"/>
    <property type="match status" value="1"/>
</dbReference>
<evidence type="ECO:0000256" key="4">
    <source>
        <dbReference type="ARBA" id="ARBA00022533"/>
    </source>
</evidence>
<dbReference type="Proteomes" id="UP000030693">
    <property type="component" value="Unassembled WGS sequence"/>
</dbReference>
<gene>
    <name evidence="11" type="ORF">H696_04878</name>
</gene>
<sequence>MVPPPPSANTAVNYAKNEFEGNIMSSTEGDLKDDRMVFHDSHDTFLAGYNKSPPPGLLLRKIEKLSPRGPEDLPLDQSITEVDLSNIATLELWNKIRKDCESVDTSSIQRSFVNHVYSTLARTPYNLDEFGAYQAAAHSVRDQLIHKWISTQQHFTRSNPKRVYYLSLEFLMGRTMQNCVINMDMEEAYSKALREMGLAFETLYDQETDAALGNGGLGRLAACYMDSLATLDYPALGYGLRYTYGIFEQRIRNGEDQVEYPDYWLRFTNPWEVARVDVAYPVGFYGSVHNDSAGRAGQPGQPAARWEPAEFVQAVAYDVPIPGYDTDTVLNIRLWSSKPQRQFDLSSFNDGEYEKSVAEKQRAENITSVLYPNDNTPAGKELRLKQQYFFVCATLQDILRRFSKLNLPWSELPNKVGIQLNDTHPSLGIVELQRVLVDEHGLEWDIAWALVQRVYAYTNHTVLPEALECWPVSLMERLLPRHMRIIFDINLYFLRSVEQRFPGDYERLRRMSIIEEGHQQMVRMAYLAVVGSHTVNGVARIHSDLVRSKLFRDFAEFYGDDKFVNITNGITPRRWLHVANPQLSALITKRLGSNRWLKDLTELSRLKAFADDEDFQQEWRQVKRTRKESLAEYIQKHVDTAGEGPVNSEALFDVQVKRIHEYKRQLMNILGVVHRYLRIKEASAEERRDIVPRVFIFGGKAAPGYHTAKLIIKLINRVKNVINADPDAELRKLIRVVYIPNYSVTLAERIIPASDISEHISTAGTEASGTSNMKFVLNGGLLIGTRDGANVEIAEHIGGWDLAFEFGAKAEEVDDLRNKVRYLRPEIHPAFRRVVEAIKSGQFGDSSPFVNMLDRLVSDGDYYLITVDFPSYPEAQERVDAAYKDQKKWTRMSIENCAGMGFFSADRSVQDYAKKIWGINPCPPPPSK</sequence>
<name>A0A058Z389_FONAL</name>
<keyword evidence="8 10" id="KW-0119">Carbohydrate metabolism</keyword>